<evidence type="ECO:0000313" key="3">
    <source>
        <dbReference type="Proteomes" id="UP001303889"/>
    </source>
</evidence>
<reference evidence="2" key="1">
    <citation type="journal article" date="2023" name="Mol. Phylogenet. Evol.">
        <title>Genome-scale phylogeny and comparative genomics of the fungal order Sordariales.</title>
        <authorList>
            <person name="Hensen N."/>
            <person name="Bonometti L."/>
            <person name="Westerberg I."/>
            <person name="Brannstrom I.O."/>
            <person name="Guillou S."/>
            <person name="Cros-Aarteil S."/>
            <person name="Calhoun S."/>
            <person name="Haridas S."/>
            <person name="Kuo A."/>
            <person name="Mondo S."/>
            <person name="Pangilinan J."/>
            <person name="Riley R."/>
            <person name="LaButti K."/>
            <person name="Andreopoulos B."/>
            <person name="Lipzen A."/>
            <person name="Chen C."/>
            <person name="Yan M."/>
            <person name="Daum C."/>
            <person name="Ng V."/>
            <person name="Clum A."/>
            <person name="Steindorff A."/>
            <person name="Ohm R.A."/>
            <person name="Martin F."/>
            <person name="Silar P."/>
            <person name="Natvig D.O."/>
            <person name="Lalanne C."/>
            <person name="Gautier V."/>
            <person name="Ament-Velasquez S.L."/>
            <person name="Kruys A."/>
            <person name="Hutchinson M.I."/>
            <person name="Powell A.J."/>
            <person name="Barry K."/>
            <person name="Miller A.N."/>
            <person name="Grigoriev I.V."/>
            <person name="Debuchy R."/>
            <person name="Gladieux P."/>
            <person name="Hiltunen Thoren M."/>
            <person name="Johannesson H."/>
        </authorList>
    </citation>
    <scope>NUCLEOTIDE SEQUENCE</scope>
    <source>
        <strain evidence="2">CBS 103.79</strain>
    </source>
</reference>
<organism evidence="2 3">
    <name type="scientific">Staphylotrichum tortipilum</name>
    <dbReference type="NCBI Taxonomy" id="2831512"/>
    <lineage>
        <taxon>Eukaryota</taxon>
        <taxon>Fungi</taxon>
        <taxon>Dikarya</taxon>
        <taxon>Ascomycota</taxon>
        <taxon>Pezizomycotina</taxon>
        <taxon>Sordariomycetes</taxon>
        <taxon>Sordariomycetidae</taxon>
        <taxon>Sordariales</taxon>
        <taxon>Chaetomiaceae</taxon>
        <taxon>Staphylotrichum</taxon>
    </lineage>
</organism>
<feature type="region of interest" description="Disordered" evidence="1">
    <location>
        <begin position="148"/>
        <end position="202"/>
    </location>
</feature>
<feature type="region of interest" description="Disordered" evidence="1">
    <location>
        <begin position="1"/>
        <end position="34"/>
    </location>
</feature>
<gene>
    <name evidence="2" type="ORF">C8A05DRAFT_35530</name>
</gene>
<sequence>MGVPAPPTIPDTDLPPTYSEATTTSSPLPLPSPQIDPYTGLPLASPLTTHLRTLPARLRTTQLVRETAQATTDLDLTTLLVPHVEAFLADLAALSRGGKQKVGGTVVAELTMVPVSAVPVGSGMSGAGERRREGEVVRVARVDVAGVGKGKGEKGWRQQVVEEEEDDGSARGSGGRQAGFDEWGRFDTYGSGSGSSSSAEGGWWFTDEDMARRLAAYLRPEPNLERKTVQAAVVEKKVVEKEKSSGWGRWRLGGSSRKEAEQSPMLPSPVSPVLSSPGSGGEDDSVEMTVRADEVTFRKENDFGVWESMSGWGIVVAVRVRR</sequence>
<keyword evidence="3" id="KW-1185">Reference proteome</keyword>
<accession>A0AAN6MH92</accession>
<evidence type="ECO:0000256" key="1">
    <source>
        <dbReference type="SAM" id="MobiDB-lite"/>
    </source>
</evidence>
<feature type="region of interest" description="Disordered" evidence="1">
    <location>
        <begin position="249"/>
        <end position="286"/>
    </location>
</feature>
<name>A0AAN6MH92_9PEZI</name>
<reference evidence="2" key="2">
    <citation type="submission" date="2023-05" db="EMBL/GenBank/DDBJ databases">
        <authorList>
            <consortium name="Lawrence Berkeley National Laboratory"/>
            <person name="Steindorff A."/>
            <person name="Hensen N."/>
            <person name="Bonometti L."/>
            <person name="Westerberg I."/>
            <person name="Brannstrom I.O."/>
            <person name="Guillou S."/>
            <person name="Cros-Aarteil S."/>
            <person name="Calhoun S."/>
            <person name="Haridas S."/>
            <person name="Kuo A."/>
            <person name="Mondo S."/>
            <person name="Pangilinan J."/>
            <person name="Riley R."/>
            <person name="Labutti K."/>
            <person name="Andreopoulos B."/>
            <person name="Lipzen A."/>
            <person name="Chen C."/>
            <person name="Yanf M."/>
            <person name="Daum C."/>
            <person name="Ng V."/>
            <person name="Clum A."/>
            <person name="Ohm R."/>
            <person name="Martin F."/>
            <person name="Silar P."/>
            <person name="Natvig D."/>
            <person name="Lalanne C."/>
            <person name="Gautier V."/>
            <person name="Ament-Velasquez S.L."/>
            <person name="Kruys A."/>
            <person name="Hutchinson M.I."/>
            <person name="Powell A.J."/>
            <person name="Barry K."/>
            <person name="Miller A.N."/>
            <person name="Grigoriev I.V."/>
            <person name="Debuchy R."/>
            <person name="Gladieux P."/>
            <person name="Thoren M.H."/>
            <person name="Johannesson H."/>
        </authorList>
    </citation>
    <scope>NUCLEOTIDE SEQUENCE</scope>
    <source>
        <strain evidence="2">CBS 103.79</strain>
    </source>
</reference>
<evidence type="ECO:0000313" key="2">
    <source>
        <dbReference type="EMBL" id="KAK3900820.1"/>
    </source>
</evidence>
<dbReference type="Proteomes" id="UP001303889">
    <property type="component" value="Unassembled WGS sequence"/>
</dbReference>
<feature type="compositionally biased region" description="Low complexity" evidence="1">
    <location>
        <begin position="10"/>
        <end position="27"/>
    </location>
</feature>
<dbReference type="EMBL" id="MU855634">
    <property type="protein sequence ID" value="KAK3900820.1"/>
    <property type="molecule type" value="Genomic_DNA"/>
</dbReference>
<proteinExistence type="predicted"/>
<protein>
    <submittedName>
        <fullName evidence="2">Uncharacterized protein</fullName>
    </submittedName>
</protein>
<dbReference type="AlphaFoldDB" id="A0AAN6MH92"/>
<comment type="caution">
    <text evidence="2">The sequence shown here is derived from an EMBL/GenBank/DDBJ whole genome shotgun (WGS) entry which is preliminary data.</text>
</comment>